<proteinExistence type="predicted"/>
<dbReference type="AlphaFoldDB" id="A0A846H3S6"/>
<dbReference type="EMBL" id="JTCM02000007">
    <property type="protein sequence ID" value="NEU72032.1"/>
    <property type="molecule type" value="Genomic_DNA"/>
</dbReference>
<organism evidence="1 2">
    <name type="scientific">Hassallia byssoidea VB512170</name>
    <dbReference type="NCBI Taxonomy" id="1304833"/>
    <lineage>
        <taxon>Bacteria</taxon>
        <taxon>Bacillati</taxon>
        <taxon>Cyanobacteriota</taxon>
        <taxon>Cyanophyceae</taxon>
        <taxon>Nostocales</taxon>
        <taxon>Tolypothrichaceae</taxon>
        <taxon>Hassallia</taxon>
    </lineage>
</organism>
<name>A0A846H3S6_9CYAN</name>
<protein>
    <submittedName>
        <fullName evidence="1">Uncharacterized protein</fullName>
    </submittedName>
</protein>
<keyword evidence="2" id="KW-1185">Reference proteome</keyword>
<evidence type="ECO:0000313" key="2">
    <source>
        <dbReference type="Proteomes" id="UP000031549"/>
    </source>
</evidence>
<comment type="caution">
    <text evidence="1">The sequence shown here is derived from an EMBL/GenBank/DDBJ whole genome shotgun (WGS) entry which is preliminary data.</text>
</comment>
<dbReference type="Proteomes" id="UP000031549">
    <property type="component" value="Unassembled WGS sequence"/>
</dbReference>
<reference evidence="1 2" key="1">
    <citation type="journal article" date="2015" name="Genome Announc.">
        <title>Draft Genome Sequence of Cyanobacterium Hassallia byssoidea Strain VB512170, Isolated from Monuments in India.</title>
        <authorList>
            <person name="Singh D."/>
            <person name="Chandrababunaidu M.M."/>
            <person name="Panda A."/>
            <person name="Sen D."/>
            <person name="Bhattacharyya S."/>
            <person name="Adhikary S.P."/>
            <person name="Tripathy S."/>
        </authorList>
    </citation>
    <scope>NUCLEOTIDE SEQUENCE [LARGE SCALE GENOMIC DNA]</scope>
    <source>
        <strain evidence="1 2">VB512170</strain>
    </source>
</reference>
<accession>A0A846H3S6</accession>
<evidence type="ECO:0000313" key="1">
    <source>
        <dbReference type="EMBL" id="NEU72032.1"/>
    </source>
</evidence>
<gene>
    <name evidence="1" type="ORF">PI95_005465</name>
</gene>
<dbReference type="RefSeq" id="WP_163518636.1">
    <property type="nucleotide sequence ID" value="NZ_JTCM02000007.1"/>
</dbReference>
<sequence length="58" mass="6462">MGNGEWGMGQWAWGNGHWELKKQLYAGACSNTILSMPNAHCPLPHSRSSTLLQKFYIG</sequence>